<dbReference type="InParanoid" id="H2Y685"/>
<reference evidence="2" key="1">
    <citation type="submission" date="2003-08" db="EMBL/GenBank/DDBJ databases">
        <authorList>
            <person name="Birren B."/>
            <person name="Nusbaum C."/>
            <person name="Abebe A."/>
            <person name="Abouelleil A."/>
            <person name="Adekoya E."/>
            <person name="Ait-zahra M."/>
            <person name="Allen N."/>
            <person name="Allen T."/>
            <person name="An P."/>
            <person name="Anderson M."/>
            <person name="Anderson S."/>
            <person name="Arachchi H."/>
            <person name="Armbruster J."/>
            <person name="Bachantsang P."/>
            <person name="Baldwin J."/>
            <person name="Barry A."/>
            <person name="Bayul T."/>
            <person name="Blitshsteyn B."/>
            <person name="Bloom T."/>
            <person name="Blye J."/>
            <person name="Boguslavskiy L."/>
            <person name="Borowsky M."/>
            <person name="Boukhgalter B."/>
            <person name="Brunache A."/>
            <person name="Butler J."/>
            <person name="Calixte N."/>
            <person name="Calvo S."/>
            <person name="Camarata J."/>
            <person name="Campo K."/>
            <person name="Chang J."/>
            <person name="Cheshatsang Y."/>
            <person name="Citroen M."/>
            <person name="Collymore A."/>
            <person name="Considine T."/>
            <person name="Cook A."/>
            <person name="Cooke P."/>
            <person name="Corum B."/>
            <person name="Cuomo C."/>
            <person name="David R."/>
            <person name="Dawoe T."/>
            <person name="Degray S."/>
            <person name="Dodge S."/>
            <person name="Dooley K."/>
            <person name="Dorje P."/>
            <person name="Dorjee K."/>
            <person name="Dorris L."/>
            <person name="Duffey N."/>
            <person name="Dupes A."/>
            <person name="Elkins T."/>
            <person name="Engels R."/>
            <person name="Erickson J."/>
            <person name="Farina A."/>
            <person name="Faro S."/>
            <person name="Ferreira P."/>
            <person name="Fischer H."/>
            <person name="Fitzgerald M."/>
            <person name="Foley K."/>
            <person name="Gage D."/>
            <person name="Galagan J."/>
            <person name="Gearin G."/>
            <person name="Gnerre S."/>
            <person name="Gnirke A."/>
            <person name="Goyette A."/>
            <person name="Graham J."/>
            <person name="Grandbois E."/>
            <person name="Gyaltsen K."/>
            <person name="Hafez N."/>
            <person name="Hagopian D."/>
            <person name="Hagos B."/>
            <person name="Hall J."/>
            <person name="Hatcher B."/>
            <person name="Heller A."/>
            <person name="Higgins H."/>
            <person name="Honan T."/>
            <person name="Horn A."/>
            <person name="Houde N."/>
            <person name="Hughes L."/>
            <person name="Hulme W."/>
            <person name="Husby E."/>
            <person name="Iliev I."/>
            <person name="Jaffe D."/>
            <person name="Jones C."/>
            <person name="Kamal M."/>
            <person name="Kamat A."/>
            <person name="Kamvysselis M."/>
            <person name="Karlsson E."/>
            <person name="Kells C."/>
            <person name="Kieu A."/>
            <person name="Kisner P."/>
            <person name="Kodira C."/>
            <person name="Kulbokas E."/>
            <person name="Labutti K."/>
            <person name="Lama D."/>
            <person name="Landers T."/>
            <person name="Leger J."/>
            <person name="Levine S."/>
            <person name="Lewis D."/>
            <person name="Lewis T."/>
            <person name="Lindblad-toh K."/>
            <person name="Liu X."/>
            <person name="Lokyitsang T."/>
            <person name="Lokyitsang Y."/>
            <person name="Lucien O."/>
            <person name="Lui A."/>
            <person name="Ma L.J."/>
            <person name="Mabbitt R."/>
            <person name="Macdonald J."/>
            <person name="Maclean C."/>
            <person name="Major J."/>
            <person name="Manning J."/>
            <person name="Marabella R."/>
            <person name="Maru K."/>
            <person name="Matthews C."/>
            <person name="Mauceli E."/>
            <person name="Mccarthy M."/>
            <person name="Mcdonough S."/>
            <person name="Mcghee T."/>
            <person name="Meldrim J."/>
            <person name="Meneus L."/>
            <person name="Mesirov J."/>
            <person name="Mihalev A."/>
            <person name="Mihova T."/>
            <person name="Mikkelsen T."/>
            <person name="Mlenga V."/>
            <person name="Moru K."/>
            <person name="Mozes J."/>
            <person name="Mulrain L."/>
            <person name="Munson G."/>
            <person name="Naylor J."/>
            <person name="Newes C."/>
            <person name="Nguyen C."/>
            <person name="Nguyen N."/>
            <person name="Nguyen T."/>
            <person name="Nicol R."/>
            <person name="Nielsen C."/>
            <person name="Nizzari M."/>
            <person name="Norbu C."/>
            <person name="Norbu N."/>
            <person name="O'donnell P."/>
            <person name="Okoawo O."/>
            <person name="O'leary S."/>
            <person name="Omotosho B."/>
            <person name="O'neill K."/>
            <person name="Osman S."/>
            <person name="Parker S."/>
            <person name="Perrin D."/>
            <person name="Phunkhang P."/>
            <person name="Piqani B."/>
            <person name="Purcell S."/>
            <person name="Rachupka T."/>
            <person name="Ramasamy U."/>
            <person name="Rameau R."/>
            <person name="Ray V."/>
            <person name="Raymond C."/>
            <person name="Retta R."/>
            <person name="Richardson S."/>
            <person name="Rise C."/>
            <person name="Rodriguez J."/>
            <person name="Rogers J."/>
            <person name="Rogov P."/>
            <person name="Rutman M."/>
            <person name="Schupbach R."/>
            <person name="Seaman C."/>
            <person name="Settipalli S."/>
            <person name="Sharpe T."/>
            <person name="Sheridan J."/>
            <person name="Sherpa N."/>
            <person name="Shi J."/>
            <person name="Smirnov S."/>
            <person name="Smith C."/>
            <person name="Sougnez C."/>
            <person name="Spencer B."/>
            <person name="Stalker J."/>
            <person name="Stange-thomann N."/>
            <person name="Stavropoulos S."/>
            <person name="Stetson K."/>
            <person name="Stone C."/>
            <person name="Stone S."/>
            <person name="Stubbs M."/>
            <person name="Talamas J."/>
            <person name="Tchuinga P."/>
            <person name="Tenzing P."/>
            <person name="Tesfaye S."/>
            <person name="Theodore J."/>
            <person name="Thoulutsang Y."/>
            <person name="Topham K."/>
            <person name="Towey S."/>
            <person name="Tsamla T."/>
            <person name="Tsomo N."/>
            <person name="Vallee D."/>
            <person name="Vassiliev H."/>
            <person name="Venkataraman V."/>
            <person name="Vinson J."/>
            <person name="Vo A."/>
            <person name="Wade C."/>
            <person name="Wang S."/>
            <person name="Wangchuk T."/>
            <person name="Wangdi T."/>
            <person name="Whittaker C."/>
            <person name="Wilkinson J."/>
            <person name="Wu Y."/>
            <person name="Wyman D."/>
            <person name="Yadav S."/>
            <person name="Yang S."/>
            <person name="Yang X."/>
            <person name="Yeager S."/>
            <person name="Yee E."/>
            <person name="Young G."/>
            <person name="Zainoun J."/>
            <person name="Zembeck L."/>
            <person name="Zimmer A."/>
            <person name="Zody M."/>
            <person name="Lander E."/>
        </authorList>
    </citation>
    <scope>NUCLEOTIDE SEQUENCE [LARGE SCALE GENOMIC DNA]</scope>
</reference>
<name>H2Y685_CIOSA</name>
<reference evidence="1" key="3">
    <citation type="submission" date="2025-09" db="UniProtKB">
        <authorList>
            <consortium name="Ensembl"/>
        </authorList>
    </citation>
    <scope>IDENTIFICATION</scope>
</reference>
<proteinExistence type="predicted"/>
<evidence type="ECO:0000313" key="1">
    <source>
        <dbReference type="Ensembl" id="ENSCSAVP00000000833.1"/>
    </source>
</evidence>
<accession>H2Y685</accession>
<dbReference type="HOGENOM" id="CLU_1869712_0_0_1"/>
<organism evidence="1 2">
    <name type="scientific">Ciona savignyi</name>
    <name type="common">Pacific transparent sea squirt</name>
    <dbReference type="NCBI Taxonomy" id="51511"/>
    <lineage>
        <taxon>Eukaryota</taxon>
        <taxon>Metazoa</taxon>
        <taxon>Chordata</taxon>
        <taxon>Tunicata</taxon>
        <taxon>Ascidiacea</taxon>
        <taxon>Phlebobranchia</taxon>
        <taxon>Cionidae</taxon>
        <taxon>Ciona</taxon>
    </lineage>
</organism>
<sequence>TSLVQKKKFFSTCFYFFVSLSVCIGDNTTSLWVLGSSPRSRNGTIQWGTCRYRSPPSHHTTPGCTSSTSARLDRNSTRRLTIPRRLQPCSLRRRWWSERGPFSSAPVELRLVVAAGPTPPPSTFVSWFGAAGEQRLR</sequence>
<keyword evidence="2" id="KW-1185">Reference proteome</keyword>
<dbReference type="Proteomes" id="UP000007875">
    <property type="component" value="Unassembled WGS sequence"/>
</dbReference>
<dbReference type="AlphaFoldDB" id="H2Y685"/>
<evidence type="ECO:0000313" key="2">
    <source>
        <dbReference type="Proteomes" id="UP000007875"/>
    </source>
</evidence>
<protein>
    <submittedName>
        <fullName evidence="1">Uncharacterized protein</fullName>
    </submittedName>
</protein>
<reference evidence="1" key="2">
    <citation type="submission" date="2025-08" db="UniProtKB">
        <authorList>
            <consortium name="Ensembl"/>
        </authorList>
    </citation>
    <scope>IDENTIFICATION</scope>
</reference>
<dbReference type="Ensembl" id="ENSCSAVT00000000842.1">
    <property type="protein sequence ID" value="ENSCSAVP00000000833.1"/>
    <property type="gene ID" value="ENSCSAVG00000000473.1"/>
</dbReference>